<dbReference type="InterPro" id="IPR038558">
    <property type="entry name" value="SAS-6_N_sf"/>
</dbReference>
<gene>
    <name evidence="2" type="ORF">RMAR1173_LOCUS16279</name>
</gene>
<dbReference type="PANTHER" id="PTHR34230:SF2">
    <property type="entry name" value="SPINDLE ASSEMBLY ABNORMAL PROTEIN 6 N-TERMINAL DOMAIN-CONTAINING PROTEIN"/>
    <property type="match status" value="1"/>
</dbReference>
<protein>
    <recommendedName>
        <fullName evidence="1">Spindle assembly abnormal protein 6 N-terminal domain-containing protein</fullName>
    </recommendedName>
</protein>
<proteinExistence type="predicted"/>
<dbReference type="PANTHER" id="PTHR34230">
    <property type="entry name" value="ASSEMBLY ABNORMAL PROTEIN 6, PUTATIVE-RELATED"/>
    <property type="match status" value="1"/>
</dbReference>
<dbReference type="Gene3D" id="2.170.210.20">
    <property type="entry name" value="Spindle assembly abnormal protein 6, N-terminal domain"/>
    <property type="match status" value="1"/>
</dbReference>
<dbReference type="InterPro" id="IPR032396">
    <property type="entry name" value="SAS-6_N"/>
</dbReference>
<sequence length="224" mass="25619">MAKEEPSLLQYVEQMMTSIDDLDPSLADGFRLVYDRECPLEIRVQESSQQVGALEAVRVKVLVQGEEDAPAAVRVELSSDTDLFFMYSHTLDDRSFQEIQERQQLMVDFPDYPNVISRMLNDCIKEPHSHLAVFTIQSTPTKSGRLDFIQNMEYKFVELLSCSFDASSEAVIQQHISFRYNAMKSRLALMQSRLQEVNNLIKVKNPSLLLQLQKTAPPVIRKSA</sequence>
<dbReference type="AlphaFoldDB" id="A0A7S2WRU0"/>
<name>A0A7S2WRU0_9STRA</name>
<accession>A0A7S2WRU0</accession>
<evidence type="ECO:0000259" key="1">
    <source>
        <dbReference type="Pfam" id="PF16531"/>
    </source>
</evidence>
<dbReference type="Pfam" id="PF16531">
    <property type="entry name" value="SAS-6_N"/>
    <property type="match status" value="1"/>
</dbReference>
<reference evidence="2" key="1">
    <citation type="submission" date="2021-01" db="EMBL/GenBank/DDBJ databases">
        <authorList>
            <person name="Corre E."/>
            <person name="Pelletier E."/>
            <person name="Niang G."/>
            <person name="Scheremetjew M."/>
            <person name="Finn R."/>
            <person name="Kale V."/>
            <person name="Holt S."/>
            <person name="Cochrane G."/>
            <person name="Meng A."/>
            <person name="Brown T."/>
            <person name="Cohen L."/>
        </authorList>
    </citation>
    <scope>NUCLEOTIDE SEQUENCE</scope>
    <source>
        <strain evidence="2">CCMP1243</strain>
    </source>
</reference>
<dbReference type="EMBL" id="HBHJ01024666">
    <property type="protein sequence ID" value="CAD9703900.1"/>
    <property type="molecule type" value="Transcribed_RNA"/>
</dbReference>
<dbReference type="CDD" id="cd10142">
    <property type="entry name" value="HD_SAS6_N"/>
    <property type="match status" value="1"/>
</dbReference>
<evidence type="ECO:0000313" key="2">
    <source>
        <dbReference type="EMBL" id="CAD9703900.1"/>
    </source>
</evidence>
<feature type="domain" description="Spindle assembly abnormal protein 6 N-terminal" evidence="1">
    <location>
        <begin position="33"/>
        <end position="164"/>
    </location>
</feature>
<organism evidence="2">
    <name type="scientific">Rhizochromulina marina</name>
    <dbReference type="NCBI Taxonomy" id="1034831"/>
    <lineage>
        <taxon>Eukaryota</taxon>
        <taxon>Sar</taxon>
        <taxon>Stramenopiles</taxon>
        <taxon>Ochrophyta</taxon>
        <taxon>Dictyochophyceae</taxon>
        <taxon>Rhizochromulinales</taxon>
        <taxon>Rhizochromulina</taxon>
    </lineage>
</organism>